<evidence type="ECO:0000313" key="11">
    <source>
        <dbReference type="EMBL" id="KAK6929054.1"/>
    </source>
</evidence>
<reference evidence="11 12" key="1">
    <citation type="submission" date="2023-12" db="EMBL/GenBank/DDBJ databases">
        <title>A high-quality genome assembly for Dillenia turbinata (Dilleniales).</title>
        <authorList>
            <person name="Chanderbali A."/>
        </authorList>
    </citation>
    <scope>NUCLEOTIDE SEQUENCE [LARGE SCALE GENOMIC DNA]</scope>
    <source>
        <strain evidence="11">LSX21</strain>
        <tissue evidence="11">Leaf</tissue>
    </source>
</reference>
<protein>
    <recommendedName>
        <fullName evidence="9">Germin-like protein</fullName>
    </recommendedName>
</protein>
<dbReference type="PRINTS" id="PR00325">
    <property type="entry name" value="GERMIN"/>
</dbReference>
<feature type="binding site" evidence="8">
    <location>
        <position position="54"/>
    </location>
    <ligand>
        <name>Mn(2+)</name>
        <dbReference type="ChEBI" id="CHEBI:29035"/>
    </ligand>
</feature>
<evidence type="ECO:0000256" key="2">
    <source>
        <dbReference type="ARBA" id="ARBA00007456"/>
    </source>
</evidence>
<evidence type="ECO:0000313" key="12">
    <source>
        <dbReference type="Proteomes" id="UP001370490"/>
    </source>
</evidence>
<dbReference type="SMART" id="SM00835">
    <property type="entry name" value="Cupin_1"/>
    <property type="match status" value="1"/>
</dbReference>
<evidence type="ECO:0000256" key="7">
    <source>
        <dbReference type="PIRSR" id="PIRSR601929-1"/>
    </source>
</evidence>
<organism evidence="11 12">
    <name type="scientific">Dillenia turbinata</name>
    <dbReference type="NCBI Taxonomy" id="194707"/>
    <lineage>
        <taxon>Eukaryota</taxon>
        <taxon>Viridiplantae</taxon>
        <taxon>Streptophyta</taxon>
        <taxon>Embryophyta</taxon>
        <taxon>Tracheophyta</taxon>
        <taxon>Spermatophyta</taxon>
        <taxon>Magnoliopsida</taxon>
        <taxon>eudicotyledons</taxon>
        <taxon>Gunneridae</taxon>
        <taxon>Pentapetalae</taxon>
        <taxon>Dilleniales</taxon>
        <taxon>Dilleniaceae</taxon>
        <taxon>Dillenia</taxon>
    </lineage>
</organism>
<keyword evidence="3 9" id="KW-0052">Apoplast</keyword>
<evidence type="ECO:0000256" key="5">
    <source>
        <dbReference type="ARBA" id="ARBA00022723"/>
    </source>
</evidence>
<feature type="domain" description="Cupin type-1" evidence="10">
    <location>
        <begin position="2"/>
        <end position="126"/>
    </location>
</feature>
<sequence length="155" mass="16853">MRAIVNSPEPSTFKATKASLAEFPALDGQSVSFAVLQYPANSISDPHTHPCYAELLFLLLGTVEVGFIDTTNKLFTKVLQPPDVLVFPMGLVHYRYHSVEKNYSAAVSAFGSSCANTTQASIKYMEALTMPWSHVGLCVCERGKHLAMLIGGNDL</sequence>
<dbReference type="GO" id="GO:0030145">
    <property type="term" value="F:manganese ion binding"/>
    <property type="evidence" value="ECO:0007669"/>
    <property type="project" value="UniProtKB-UniRule"/>
</dbReference>
<keyword evidence="6 7" id="KW-0464">Manganese</keyword>
<keyword evidence="4 9" id="KW-0964">Secreted</keyword>
<dbReference type="InterPro" id="IPR001929">
    <property type="entry name" value="Germin"/>
</dbReference>
<comment type="caution">
    <text evidence="11">The sequence shown here is derived from an EMBL/GenBank/DDBJ whole genome shotgun (WGS) entry which is preliminary data.</text>
</comment>
<comment type="similarity">
    <text evidence="2 9">Belongs to the germin family.</text>
</comment>
<keyword evidence="5 7" id="KW-0479">Metal-binding</keyword>
<proteinExistence type="inferred from homology"/>
<dbReference type="InterPro" id="IPR011051">
    <property type="entry name" value="RmlC_Cupin_sf"/>
</dbReference>
<dbReference type="SUPFAM" id="SSF51182">
    <property type="entry name" value="RmlC-like cupins"/>
    <property type="match status" value="1"/>
</dbReference>
<comment type="subcellular location">
    <subcellularLocation>
        <location evidence="1 9">Secreted</location>
        <location evidence="1 9">Extracellular space</location>
        <location evidence="1 9">Apoplast</location>
    </subcellularLocation>
</comment>
<feature type="binding site" evidence="7">
    <location>
        <position position="49"/>
    </location>
    <ligand>
        <name>oxalate</name>
        <dbReference type="ChEBI" id="CHEBI:30623"/>
    </ligand>
</feature>
<dbReference type="AlphaFoldDB" id="A0AAN8Z747"/>
<feature type="binding site" evidence="8">
    <location>
        <position position="47"/>
    </location>
    <ligand>
        <name>Mn(2+)</name>
        <dbReference type="ChEBI" id="CHEBI:29035"/>
    </ligand>
</feature>
<evidence type="ECO:0000256" key="4">
    <source>
        <dbReference type="ARBA" id="ARBA00022525"/>
    </source>
</evidence>
<dbReference type="GO" id="GO:0048046">
    <property type="term" value="C:apoplast"/>
    <property type="evidence" value="ECO:0007669"/>
    <property type="project" value="UniProtKB-SubCell"/>
</dbReference>
<feature type="binding site" evidence="8">
    <location>
        <position position="93"/>
    </location>
    <ligand>
        <name>Mn(2+)</name>
        <dbReference type="ChEBI" id="CHEBI:29035"/>
    </ligand>
</feature>
<accession>A0AAN8Z747</accession>
<dbReference type="Gene3D" id="2.60.120.10">
    <property type="entry name" value="Jelly Rolls"/>
    <property type="match status" value="1"/>
</dbReference>
<dbReference type="Pfam" id="PF00190">
    <property type="entry name" value="Cupin_1"/>
    <property type="match status" value="1"/>
</dbReference>
<evidence type="ECO:0000259" key="10">
    <source>
        <dbReference type="SMART" id="SM00835"/>
    </source>
</evidence>
<evidence type="ECO:0000256" key="3">
    <source>
        <dbReference type="ARBA" id="ARBA00022523"/>
    </source>
</evidence>
<evidence type="ECO:0000256" key="9">
    <source>
        <dbReference type="RuleBase" id="RU366015"/>
    </source>
</evidence>
<evidence type="ECO:0000256" key="1">
    <source>
        <dbReference type="ARBA" id="ARBA00004271"/>
    </source>
</evidence>
<name>A0AAN8Z747_9MAGN</name>
<feature type="binding site" evidence="8">
    <location>
        <position position="49"/>
    </location>
    <ligand>
        <name>Mn(2+)</name>
        <dbReference type="ChEBI" id="CHEBI:29035"/>
    </ligand>
</feature>
<dbReference type="InterPro" id="IPR014710">
    <property type="entry name" value="RmlC-like_jellyroll"/>
</dbReference>
<gene>
    <name evidence="11" type="ORF">RJ641_005259</name>
</gene>
<keyword evidence="12" id="KW-1185">Reference proteome</keyword>
<evidence type="ECO:0000256" key="8">
    <source>
        <dbReference type="PIRSR" id="PIRSR601929-2"/>
    </source>
</evidence>
<feature type="binding site" evidence="7">
    <location>
        <position position="54"/>
    </location>
    <ligand>
        <name>oxalate</name>
        <dbReference type="ChEBI" id="CHEBI:30623"/>
    </ligand>
</feature>
<evidence type="ECO:0000256" key="6">
    <source>
        <dbReference type="ARBA" id="ARBA00023211"/>
    </source>
</evidence>
<dbReference type="InterPro" id="IPR006045">
    <property type="entry name" value="Cupin_1"/>
</dbReference>
<dbReference type="Proteomes" id="UP001370490">
    <property type="component" value="Unassembled WGS sequence"/>
</dbReference>
<dbReference type="EMBL" id="JBAMMX010000013">
    <property type="protein sequence ID" value="KAK6929054.1"/>
    <property type="molecule type" value="Genomic_DNA"/>
</dbReference>
<dbReference type="PANTHER" id="PTHR31238">
    <property type="entry name" value="GERMIN-LIKE PROTEIN SUBFAMILY 3 MEMBER 3"/>
    <property type="match status" value="1"/>
</dbReference>